<sequence length="253" mass="26301">MSASAAPETTGPAALVVAEDLSLTARRHTVWSGLDFAFGPGLGAVTGLTGSGKSTLLLALTGRMSGVRGGLAVAGIDAVADARRVRALTSVARIDTMIDLEGRLTVGESVTERALIERVPTAEAGARMAALAAQLDLPDDPDRLVDDLDALDRTVFAVALARLRPAVVTVLDDADRGLTVAEQHRLYDALETLAGHHTAIVVSSREPAALPRRTPVVDLSAAPGSDPAPDPQPNPASDAEHDVHPSTEPRRSR</sequence>
<dbReference type="Proteomes" id="UP000523079">
    <property type="component" value="Unassembled WGS sequence"/>
</dbReference>
<gene>
    <name evidence="5" type="ORF">FHX74_001454</name>
</gene>
<feature type="region of interest" description="Disordered" evidence="3">
    <location>
        <begin position="211"/>
        <end position="253"/>
    </location>
</feature>
<dbReference type="PROSITE" id="PS50893">
    <property type="entry name" value="ABC_TRANSPORTER_2"/>
    <property type="match status" value="1"/>
</dbReference>
<evidence type="ECO:0000313" key="5">
    <source>
        <dbReference type="EMBL" id="MBA8793849.1"/>
    </source>
</evidence>
<evidence type="ECO:0000256" key="1">
    <source>
        <dbReference type="ARBA" id="ARBA00022741"/>
    </source>
</evidence>
<evidence type="ECO:0000256" key="2">
    <source>
        <dbReference type="ARBA" id="ARBA00022840"/>
    </source>
</evidence>
<keyword evidence="6" id="KW-1185">Reference proteome</keyword>
<organism evidence="5 6">
    <name type="scientific">Microlunatus kandeliicorticis</name>
    <dbReference type="NCBI Taxonomy" id="1759536"/>
    <lineage>
        <taxon>Bacteria</taxon>
        <taxon>Bacillati</taxon>
        <taxon>Actinomycetota</taxon>
        <taxon>Actinomycetes</taxon>
        <taxon>Propionibacteriales</taxon>
        <taxon>Propionibacteriaceae</taxon>
        <taxon>Microlunatus</taxon>
    </lineage>
</organism>
<dbReference type="AlphaFoldDB" id="A0A7W3IRC5"/>
<dbReference type="EMBL" id="JACGWT010000002">
    <property type="protein sequence ID" value="MBA8793849.1"/>
    <property type="molecule type" value="Genomic_DNA"/>
</dbReference>
<proteinExistence type="predicted"/>
<dbReference type="RefSeq" id="WP_182559401.1">
    <property type="nucleotide sequence ID" value="NZ_JACGWT010000002.1"/>
</dbReference>
<dbReference type="InterPro" id="IPR003439">
    <property type="entry name" value="ABC_transporter-like_ATP-bd"/>
</dbReference>
<evidence type="ECO:0000256" key="3">
    <source>
        <dbReference type="SAM" id="MobiDB-lite"/>
    </source>
</evidence>
<evidence type="ECO:0000313" key="6">
    <source>
        <dbReference type="Proteomes" id="UP000523079"/>
    </source>
</evidence>
<evidence type="ECO:0000259" key="4">
    <source>
        <dbReference type="PROSITE" id="PS50893"/>
    </source>
</evidence>
<dbReference type="PANTHER" id="PTHR43158:SF2">
    <property type="entry name" value="SKFA PEPTIDE EXPORT ATP-BINDING PROTEIN SKFE"/>
    <property type="match status" value="1"/>
</dbReference>
<dbReference type="SUPFAM" id="SSF52540">
    <property type="entry name" value="P-loop containing nucleoside triphosphate hydrolases"/>
    <property type="match status" value="1"/>
</dbReference>
<dbReference type="GO" id="GO:0005524">
    <property type="term" value="F:ATP binding"/>
    <property type="evidence" value="ECO:0007669"/>
    <property type="project" value="UniProtKB-KW"/>
</dbReference>
<feature type="compositionally biased region" description="Basic and acidic residues" evidence="3">
    <location>
        <begin position="238"/>
        <end position="253"/>
    </location>
</feature>
<accession>A0A7W3IRC5</accession>
<comment type="caution">
    <text evidence="5">The sequence shown here is derived from an EMBL/GenBank/DDBJ whole genome shotgun (WGS) entry which is preliminary data.</text>
</comment>
<protein>
    <submittedName>
        <fullName evidence="5">ABC-type multidrug transport system ATPase subunit</fullName>
    </submittedName>
</protein>
<dbReference type="Gene3D" id="3.40.50.300">
    <property type="entry name" value="P-loop containing nucleotide triphosphate hydrolases"/>
    <property type="match status" value="1"/>
</dbReference>
<reference evidence="5 6" key="1">
    <citation type="submission" date="2020-07" db="EMBL/GenBank/DDBJ databases">
        <title>Sequencing the genomes of 1000 actinobacteria strains.</title>
        <authorList>
            <person name="Klenk H.-P."/>
        </authorList>
    </citation>
    <scope>NUCLEOTIDE SEQUENCE [LARGE SCALE GENOMIC DNA]</scope>
    <source>
        <strain evidence="5 6">DSM 100723</strain>
    </source>
</reference>
<feature type="domain" description="ABC transporter" evidence="4">
    <location>
        <begin position="16"/>
        <end position="246"/>
    </location>
</feature>
<dbReference type="PANTHER" id="PTHR43158">
    <property type="entry name" value="SKFA PEPTIDE EXPORT ATP-BINDING PROTEIN SKFE"/>
    <property type="match status" value="1"/>
</dbReference>
<keyword evidence="1" id="KW-0547">Nucleotide-binding</keyword>
<name>A0A7W3IRC5_9ACTN</name>
<dbReference type="InterPro" id="IPR027417">
    <property type="entry name" value="P-loop_NTPase"/>
</dbReference>
<keyword evidence="2" id="KW-0067">ATP-binding</keyword>
<dbReference type="GO" id="GO:0016887">
    <property type="term" value="F:ATP hydrolysis activity"/>
    <property type="evidence" value="ECO:0007669"/>
    <property type="project" value="InterPro"/>
</dbReference>
<dbReference type="Pfam" id="PF00005">
    <property type="entry name" value="ABC_tran"/>
    <property type="match status" value="1"/>
</dbReference>